<organism evidence="3 4">
    <name type="scientific">Streptomyces iconiensis</name>
    <dbReference type="NCBI Taxonomy" id="1384038"/>
    <lineage>
        <taxon>Bacteria</taxon>
        <taxon>Bacillati</taxon>
        <taxon>Actinomycetota</taxon>
        <taxon>Actinomycetes</taxon>
        <taxon>Kitasatosporales</taxon>
        <taxon>Streptomycetaceae</taxon>
        <taxon>Streptomyces</taxon>
    </lineage>
</organism>
<reference evidence="3 4" key="1">
    <citation type="submission" date="2023-05" db="EMBL/GenBank/DDBJ databases">
        <title>Streptantibioticus silvisoli sp. nov., acidotolerant actinomycetes 1 from pine litter.</title>
        <authorList>
            <person name="Swiecimska M."/>
            <person name="Golinska P."/>
            <person name="Sangal V."/>
            <person name="Wachnowicz B."/>
            <person name="Goodfellow M."/>
        </authorList>
    </citation>
    <scope>NUCLEOTIDE SEQUENCE [LARGE SCALE GENOMIC DNA]</scope>
    <source>
        <strain evidence="3 4">DSM 42109</strain>
    </source>
</reference>
<comment type="caution">
    <text evidence="3">The sequence shown here is derived from an EMBL/GenBank/DDBJ whole genome shotgun (WGS) entry which is preliminary data.</text>
</comment>
<evidence type="ECO:0000313" key="4">
    <source>
        <dbReference type="Proteomes" id="UP001214441"/>
    </source>
</evidence>
<dbReference type="InterPro" id="IPR036388">
    <property type="entry name" value="WH-like_DNA-bd_sf"/>
</dbReference>
<evidence type="ECO:0000256" key="1">
    <source>
        <dbReference type="SAM" id="MobiDB-lite"/>
    </source>
</evidence>
<dbReference type="Proteomes" id="UP001214441">
    <property type="component" value="Unassembled WGS sequence"/>
</dbReference>
<feature type="domain" description="Winged helix DNA-binding" evidence="2">
    <location>
        <begin position="22"/>
        <end position="100"/>
    </location>
</feature>
<dbReference type="Pfam" id="PF13601">
    <property type="entry name" value="HTH_34"/>
    <property type="match status" value="1"/>
</dbReference>
<evidence type="ECO:0000259" key="2">
    <source>
        <dbReference type="Pfam" id="PF13601"/>
    </source>
</evidence>
<feature type="region of interest" description="Disordered" evidence="1">
    <location>
        <begin position="105"/>
        <end position="124"/>
    </location>
</feature>
<gene>
    <name evidence="3" type="ORF">NMN56_020365</name>
</gene>
<dbReference type="SUPFAM" id="SSF46785">
    <property type="entry name" value="Winged helix' DNA-binding domain"/>
    <property type="match status" value="1"/>
</dbReference>
<keyword evidence="4" id="KW-1185">Reference proteome</keyword>
<dbReference type="InterPro" id="IPR027395">
    <property type="entry name" value="WH_DNA-bd_dom"/>
</dbReference>
<protein>
    <submittedName>
        <fullName evidence="3">Transcriptional regulator</fullName>
    </submittedName>
</protein>
<dbReference type="PANTHER" id="PTHR37318:SF1">
    <property type="entry name" value="BSL7504 PROTEIN"/>
    <property type="match status" value="1"/>
</dbReference>
<dbReference type="PANTHER" id="PTHR37318">
    <property type="entry name" value="BSL7504 PROTEIN"/>
    <property type="match status" value="1"/>
</dbReference>
<dbReference type="RefSeq" id="WP_274045845.1">
    <property type="nucleotide sequence ID" value="NZ_JANCPR020000019.1"/>
</dbReference>
<feature type="compositionally biased region" description="Pro residues" evidence="1">
    <location>
        <begin position="115"/>
        <end position="124"/>
    </location>
</feature>
<dbReference type="InterPro" id="IPR036390">
    <property type="entry name" value="WH_DNA-bd_sf"/>
</dbReference>
<accession>A0ABT6ZYY5</accession>
<dbReference type="Gene3D" id="1.10.10.10">
    <property type="entry name" value="Winged helix-like DNA-binding domain superfamily/Winged helix DNA-binding domain"/>
    <property type="match status" value="1"/>
</dbReference>
<name>A0ABT6ZYY5_9ACTN</name>
<evidence type="ECO:0000313" key="3">
    <source>
        <dbReference type="EMBL" id="MDJ1134272.1"/>
    </source>
</evidence>
<sequence>MSVGSHRPHPATLEGTLHNPTRLAVAAFLSACAEAEFGVVRDHCQVSDSVMSKAASALDTAGYLGIRKGYVGKRPRTWLSLTPAGHEALAQHVAALQDIVAAAQHAATSADARPTTPPGPSPQS</sequence>
<dbReference type="EMBL" id="JANCPR020000019">
    <property type="protein sequence ID" value="MDJ1134272.1"/>
    <property type="molecule type" value="Genomic_DNA"/>
</dbReference>
<proteinExistence type="predicted"/>